<keyword evidence="1" id="KW-0812">Transmembrane</keyword>
<accession>E2SDP9</accession>
<feature type="transmembrane region" description="Helical" evidence="1">
    <location>
        <begin position="36"/>
        <end position="56"/>
    </location>
</feature>
<protein>
    <submittedName>
        <fullName evidence="2">Uncharacterized protein</fullName>
    </submittedName>
</protein>
<dbReference type="EMBL" id="ACLF03000006">
    <property type="protein sequence ID" value="EFQ82626.1"/>
    <property type="molecule type" value="Genomic_DNA"/>
</dbReference>
<gene>
    <name evidence="2" type="ORF">HMPREF0063_11835</name>
</gene>
<feature type="transmembrane region" description="Helical" evidence="1">
    <location>
        <begin position="6"/>
        <end position="24"/>
    </location>
</feature>
<keyword evidence="1" id="KW-0472">Membrane</keyword>
<dbReference type="eggNOG" id="ENOG502ZD0M">
    <property type="taxonomic scope" value="Bacteria"/>
</dbReference>
<dbReference type="Proteomes" id="UP000003111">
    <property type="component" value="Unassembled WGS sequence"/>
</dbReference>
<reference evidence="2" key="1">
    <citation type="submission" date="2010-08" db="EMBL/GenBank/DDBJ databases">
        <authorList>
            <person name="Muzny D."/>
            <person name="Qin X."/>
            <person name="Buhay C."/>
            <person name="Dugan-Rocha S."/>
            <person name="Ding Y."/>
            <person name="Chen G."/>
            <person name="Hawes A."/>
            <person name="Holder M."/>
            <person name="Jhangiani S."/>
            <person name="Johnson A."/>
            <person name="Khan Z."/>
            <person name="Li Z."/>
            <person name="Liu W."/>
            <person name="Liu X."/>
            <person name="Perez L."/>
            <person name="Shen H."/>
            <person name="Wang Q."/>
            <person name="Watt J."/>
            <person name="Xi L."/>
            <person name="Xin Y."/>
            <person name="Zhou J."/>
            <person name="Deng J."/>
            <person name="Jiang H."/>
            <person name="Liu Y."/>
            <person name="Qu J."/>
            <person name="Song X.-Z."/>
            <person name="Zhang L."/>
            <person name="Villasana D."/>
            <person name="Johnson A."/>
            <person name="Liu J."/>
            <person name="Liyanage D."/>
            <person name="Lorensuhewa L."/>
            <person name="Robinson T."/>
            <person name="Song A."/>
            <person name="Song B.-B."/>
            <person name="Dinh H."/>
            <person name="Thornton R."/>
            <person name="Coyle M."/>
            <person name="Francisco L."/>
            <person name="Jackson L."/>
            <person name="Javaid M."/>
            <person name="Korchina V."/>
            <person name="Kovar C."/>
            <person name="Mata R."/>
            <person name="Mathew T."/>
            <person name="Ngo R."/>
            <person name="Nguyen L."/>
            <person name="Nguyen N."/>
            <person name="Okwuonu G."/>
            <person name="Ongeri F."/>
            <person name="Pham C."/>
            <person name="Simmons D."/>
            <person name="Wilczek-Boney K."/>
            <person name="Hale W."/>
            <person name="Jakkamsetti A."/>
            <person name="Pham P."/>
            <person name="Ruth R."/>
            <person name="San Lucas F."/>
            <person name="Warren J."/>
            <person name="Zhang J."/>
            <person name="Zhao Z."/>
            <person name="Zhou C."/>
            <person name="Zhu D."/>
            <person name="Lee S."/>
            <person name="Bess C."/>
            <person name="Blankenburg K."/>
            <person name="Forbes L."/>
            <person name="Fu Q."/>
            <person name="Gubbala S."/>
            <person name="Hirani K."/>
            <person name="Jayaseelan J.C."/>
            <person name="Lara F."/>
            <person name="Munidasa M."/>
            <person name="Palculict T."/>
            <person name="Patil S."/>
            <person name="Pu L.-L."/>
            <person name="Saada N."/>
            <person name="Tang L."/>
            <person name="Weissenberger G."/>
            <person name="Zhu Y."/>
            <person name="Hemphill L."/>
            <person name="Shang Y."/>
            <person name="Youmans B."/>
            <person name="Ayvaz T."/>
            <person name="Ross M."/>
            <person name="Santibanez J."/>
            <person name="Aqrawi P."/>
            <person name="Gross S."/>
            <person name="Joshi V."/>
            <person name="Fowler G."/>
            <person name="Nazareth L."/>
            <person name="Reid J."/>
            <person name="Worley K."/>
            <person name="Petrosino J."/>
            <person name="Highlander S."/>
            <person name="Gibbs R."/>
        </authorList>
    </citation>
    <scope>NUCLEOTIDE SEQUENCE [LARGE SCALE GENOMIC DNA]</scope>
    <source>
        <strain evidence="2">DSM 15272</strain>
    </source>
</reference>
<sequence>MEWLPVVAILVPTGGLAAAFALTARRREGIDRRKNVVGAVLLLVFGGLAALVAGLASTVTPPG</sequence>
<dbReference type="RefSeq" id="WP_007076927.1">
    <property type="nucleotide sequence ID" value="NZ_CM001024.1"/>
</dbReference>
<evidence type="ECO:0000256" key="1">
    <source>
        <dbReference type="SAM" id="Phobius"/>
    </source>
</evidence>
<comment type="caution">
    <text evidence="2">The sequence shown here is derived from an EMBL/GenBank/DDBJ whole genome shotgun (WGS) entry which is preliminary data.</text>
</comment>
<keyword evidence="3" id="KW-1185">Reference proteome</keyword>
<organism evidence="2 3">
    <name type="scientific">Aeromicrobium marinum DSM 15272</name>
    <dbReference type="NCBI Taxonomy" id="585531"/>
    <lineage>
        <taxon>Bacteria</taxon>
        <taxon>Bacillati</taxon>
        <taxon>Actinomycetota</taxon>
        <taxon>Actinomycetes</taxon>
        <taxon>Propionibacteriales</taxon>
        <taxon>Nocardioidaceae</taxon>
        <taxon>Aeromicrobium</taxon>
    </lineage>
</organism>
<name>E2SDP9_9ACTN</name>
<keyword evidence="1" id="KW-1133">Transmembrane helix</keyword>
<evidence type="ECO:0000313" key="3">
    <source>
        <dbReference type="Proteomes" id="UP000003111"/>
    </source>
</evidence>
<dbReference type="AlphaFoldDB" id="E2SDP9"/>
<proteinExistence type="predicted"/>
<evidence type="ECO:0000313" key="2">
    <source>
        <dbReference type="EMBL" id="EFQ82626.1"/>
    </source>
</evidence>
<dbReference type="HOGENOM" id="CLU_2875643_0_0_11"/>